<evidence type="ECO:0000313" key="1">
    <source>
        <dbReference type="EMBL" id="RXH85065.1"/>
    </source>
</evidence>
<comment type="caution">
    <text evidence="1">The sequence shown here is derived from an EMBL/GenBank/DDBJ whole genome shotgun (WGS) entry which is preliminary data.</text>
</comment>
<dbReference type="AlphaFoldDB" id="A0A498ISD1"/>
<dbReference type="EMBL" id="RDQH01000337">
    <property type="protein sequence ID" value="RXH85065.1"/>
    <property type="molecule type" value="Genomic_DNA"/>
</dbReference>
<sequence length="200" mass="22180">MGLGALKLIGFLRELLQQNNINFDSLYTVRTVKEPSVRDGLSYVAEDYEAELSKNTQASFGAGGQGWFTISKERFQTGEILFQPKLAGVRTMGLHQAVGLCMEHCLSAELTGDDAWFKTFVRRHRMLEKELHGLLPPSVPNGITVVPPPYGADTAWFGAKTISNLSTFPGPWCMTKKQFRQVQNQAYVVKNNLVCIGALP</sequence>
<dbReference type="STRING" id="3750.A0A498ISD1"/>
<dbReference type="SUPFAM" id="SSF53067">
    <property type="entry name" value="Actin-like ATPase domain"/>
    <property type="match status" value="1"/>
</dbReference>
<dbReference type="PANTHER" id="PTHR11937">
    <property type="entry name" value="ACTIN"/>
    <property type="match status" value="1"/>
</dbReference>
<dbReference type="InterPro" id="IPR004000">
    <property type="entry name" value="Actin"/>
</dbReference>
<accession>A0A498ISD1</accession>
<protein>
    <submittedName>
        <fullName evidence="1">Uncharacterized protein</fullName>
    </submittedName>
</protein>
<dbReference type="Proteomes" id="UP000290289">
    <property type="component" value="Chromosome 11"/>
</dbReference>
<reference evidence="1 2" key="1">
    <citation type="submission" date="2018-10" db="EMBL/GenBank/DDBJ databases">
        <title>A high-quality apple genome assembly.</title>
        <authorList>
            <person name="Hu J."/>
        </authorList>
    </citation>
    <scope>NUCLEOTIDE SEQUENCE [LARGE SCALE GENOMIC DNA]</scope>
    <source>
        <strain evidence="2">cv. HFTH1</strain>
        <tissue evidence="1">Young leaf</tissue>
    </source>
</reference>
<dbReference type="InterPro" id="IPR043129">
    <property type="entry name" value="ATPase_NBD"/>
</dbReference>
<organism evidence="1 2">
    <name type="scientific">Malus domestica</name>
    <name type="common">Apple</name>
    <name type="synonym">Pyrus malus</name>
    <dbReference type="NCBI Taxonomy" id="3750"/>
    <lineage>
        <taxon>Eukaryota</taxon>
        <taxon>Viridiplantae</taxon>
        <taxon>Streptophyta</taxon>
        <taxon>Embryophyta</taxon>
        <taxon>Tracheophyta</taxon>
        <taxon>Spermatophyta</taxon>
        <taxon>Magnoliopsida</taxon>
        <taxon>eudicotyledons</taxon>
        <taxon>Gunneridae</taxon>
        <taxon>Pentapetalae</taxon>
        <taxon>rosids</taxon>
        <taxon>fabids</taxon>
        <taxon>Rosales</taxon>
        <taxon>Rosaceae</taxon>
        <taxon>Amygdaloideae</taxon>
        <taxon>Maleae</taxon>
        <taxon>Malus</taxon>
    </lineage>
</organism>
<gene>
    <name evidence="1" type="ORF">DVH24_041833</name>
</gene>
<keyword evidence="2" id="KW-1185">Reference proteome</keyword>
<name>A0A498ISD1_MALDO</name>
<evidence type="ECO:0000313" key="2">
    <source>
        <dbReference type="Proteomes" id="UP000290289"/>
    </source>
</evidence>
<proteinExistence type="predicted"/>
<dbReference type="Gene3D" id="3.90.640.10">
    <property type="entry name" value="Actin, Chain A, domain 4"/>
    <property type="match status" value="1"/>
</dbReference>
<dbReference type="Gene3D" id="3.30.420.40">
    <property type="match status" value="2"/>
</dbReference>